<dbReference type="InterPro" id="IPR004000">
    <property type="entry name" value="Actin"/>
</dbReference>
<dbReference type="Pfam" id="PF00022">
    <property type="entry name" value="Actin"/>
    <property type="match status" value="1"/>
</dbReference>
<dbReference type="OrthoDB" id="337660at2759"/>
<organism evidence="3 4">
    <name type="scientific">Hydnum rufescens UP504</name>
    <dbReference type="NCBI Taxonomy" id="1448309"/>
    <lineage>
        <taxon>Eukaryota</taxon>
        <taxon>Fungi</taxon>
        <taxon>Dikarya</taxon>
        <taxon>Basidiomycota</taxon>
        <taxon>Agaricomycotina</taxon>
        <taxon>Agaricomycetes</taxon>
        <taxon>Cantharellales</taxon>
        <taxon>Hydnaceae</taxon>
        <taxon>Hydnum</taxon>
    </lineage>
</organism>
<sequence>MAAAPTTPTATRVASTSVSNQVPSPHYATTRRHSLYGTEDRIVIDPGSRVWKVGFSGEGRPRDVFVTASPKYGSSLWSFSFGKTAAEQTDALILLEQRLQDLLRSVFFESLLVDSRSRKVLIAEHPLLPLAIKEALARILFQNLQVPSISFAPSHVLALMAAGRLTGLVLDCGYLESSALPIYGSRPLYTSIRSTPLAGARLGAHLRSLLLLFGSYLPPMGVVGSAPKATSVPEDVLTDAVVEEVKTRCCFVGEPIHSSKNRPRSSSSSTVAADDAVSVDTSGDSAPSESGHSRVSVEVDNPSDSASTTYPGRQLSVMRDLYVRHSSATDLRLAVPVPGAVPSGAGTSTTIRATLIIPGWVRERAAEVLFEDGDVDETSVAEVILDALLKVPIDLRKDFASSIVVAGGTSMLPGFIPRIQAELSRLLSPSPPPTLSIPPRVASPSTPTPATTRFPRTSTVLTPPAKPIYDPYTVLRPLAPFIAILNNPAPPQAQSTQAKSNAGKAPAFAPASLAWIGGSLAGALKTGGEEILRERWDETIEEVLEDRRAVASPDSPATPIIGRANLTTRVHVLPDWTKTPLGSGAPSVHAASL</sequence>
<feature type="compositionally biased region" description="Low complexity" evidence="2">
    <location>
        <begin position="265"/>
        <end position="286"/>
    </location>
</feature>
<feature type="compositionally biased region" description="Low complexity" evidence="2">
    <location>
        <begin position="1"/>
        <end position="19"/>
    </location>
</feature>
<evidence type="ECO:0000256" key="2">
    <source>
        <dbReference type="SAM" id="MobiDB-lite"/>
    </source>
</evidence>
<reference evidence="3" key="1">
    <citation type="journal article" date="2020" name="Nat. Commun.">
        <title>Large-scale genome sequencing of mycorrhizal fungi provides insights into the early evolution of symbiotic traits.</title>
        <authorList>
            <person name="Miyauchi S."/>
            <person name="Kiss E."/>
            <person name="Kuo A."/>
            <person name="Drula E."/>
            <person name="Kohler A."/>
            <person name="Sanchez-Garcia M."/>
            <person name="Morin E."/>
            <person name="Andreopoulos B."/>
            <person name="Barry K.W."/>
            <person name="Bonito G."/>
            <person name="Buee M."/>
            <person name="Carver A."/>
            <person name="Chen C."/>
            <person name="Cichocki N."/>
            <person name="Clum A."/>
            <person name="Culley D."/>
            <person name="Crous P.W."/>
            <person name="Fauchery L."/>
            <person name="Girlanda M."/>
            <person name="Hayes R.D."/>
            <person name="Keri Z."/>
            <person name="LaButti K."/>
            <person name="Lipzen A."/>
            <person name="Lombard V."/>
            <person name="Magnuson J."/>
            <person name="Maillard F."/>
            <person name="Murat C."/>
            <person name="Nolan M."/>
            <person name="Ohm R.A."/>
            <person name="Pangilinan J."/>
            <person name="Pereira M.F."/>
            <person name="Perotto S."/>
            <person name="Peter M."/>
            <person name="Pfister S."/>
            <person name="Riley R."/>
            <person name="Sitrit Y."/>
            <person name="Stielow J.B."/>
            <person name="Szollosi G."/>
            <person name="Zifcakova L."/>
            <person name="Stursova M."/>
            <person name="Spatafora J.W."/>
            <person name="Tedersoo L."/>
            <person name="Vaario L.M."/>
            <person name="Yamada A."/>
            <person name="Yan M."/>
            <person name="Wang P."/>
            <person name="Xu J."/>
            <person name="Bruns T."/>
            <person name="Baldrian P."/>
            <person name="Vilgalys R."/>
            <person name="Dunand C."/>
            <person name="Henrissat B."/>
            <person name="Grigoriev I.V."/>
            <person name="Hibbett D."/>
            <person name="Nagy L.G."/>
            <person name="Martin F.M."/>
        </authorList>
    </citation>
    <scope>NUCLEOTIDE SEQUENCE</scope>
    <source>
        <strain evidence="3">UP504</strain>
    </source>
</reference>
<dbReference type="SUPFAM" id="SSF53067">
    <property type="entry name" value="Actin-like ATPase domain"/>
    <property type="match status" value="2"/>
</dbReference>
<proteinExistence type="inferred from homology"/>
<accession>A0A9P6DPJ3</accession>
<dbReference type="SMART" id="SM00268">
    <property type="entry name" value="ACTIN"/>
    <property type="match status" value="1"/>
</dbReference>
<dbReference type="Proteomes" id="UP000886523">
    <property type="component" value="Unassembled WGS sequence"/>
</dbReference>
<evidence type="ECO:0000313" key="4">
    <source>
        <dbReference type="Proteomes" id="UP000886523"/>
    </source>
</evidence>
<dbReference type="AlphaFoldDB" id="A0A9P6DPJ3"/>
<comment type="similarity">
    <text evidence="1">Belongs to the actin family.</text>
</comment>
<feature type="region of interest" description="Disordered" evidence="2">
    <location>
        <begin position="430"/>
        <end position="459"/>
    </location>
</feature>
<name>A0A9P6DPJ3_9AGAM</name>
<feature type="region of interest" description="Disordered" evidence="2">
    <location>
        <begin position="1"/>
        <end position="26"/>
    </location>
</feature>
<dbReference type="EMBL" id="MU129045">
    <property type="protein sequence ID" value="KAF9509047.1"/>
    <property type="molecule type" value="Genomic_DNA"/>
</dbReference>
<gene>
    <name evidence="3" type="ORF">BS47DRAFT_1414186</name>
</gene>
<comment type="caution">
    <text evidence="3">The sequence shown here is derived from an EMBL/GenBank/DDBJ whole genome shotgun (WGS) entry which is preliminary data.</text>
</comment>
<keyword evidence="4" id="KW-1185">Reference proteome</keyword>
<evidence type="ECO:0000256" key="1">
    <source>
        <dbReference type="RuleBase" id="RU000487"/>
    </source>
</evidence>
<feature type="compositionally biased region" description="Low complexity" evidence="2">
    <location>
        <begin position="437"/>
        <end position="459"/>
    </location>
</feature>
<dbReference type="PANTHER" id="PTHR11937">
    <property type="entry name" value="ACTIN"/>
    <property type="match status" value="1"/>
</dbReference>
<evidence type="ECO:0008006" key="5">
    <source>
        <dbReference type="Google" id="ProtNLM"/>
    </source>
</evidence>
<dbReference type="InterPro" id="IPR043129">
    <property type="entry name" value="ATPase_NBD"/>
</dbReference>
<feature type="compositionally biased region" description="Polar residues" evidence="2">
    <location>
        <begin position="302"/>
        <end position="311"/>
    </location>
</feature>
<dbReference type="Gene3D" id="3.30.420.40">
    <property type="match status" value="3"/>
</dbReference>
<evidence type="ECO:0000313" key="3">
    <source>
        <dbReference type="EMBL" id="KAF9509047.1"/>
    </source>
</evidence>
<feature type="region of interest" description="Disordered" evidence="2">
    <location>
        <begin position="258"/>
        <end position="311"/>
    </location>
</feature>
<dbReference type="CDD" id="cd10207">
    <property type="entry name" value="ASKHA_NBD_Arp10"/>
    <property type="match status" value="1"/>
</dbReference>
<protein>
    <recommendedName>
        <fullName evidence="5">Actin-like ATPase domain-containing protein</fullName>
    </recommendedName>
</protein>
<dbReference type="Gene3D" id="3.90.640.10">
    <property type="entry name" value="Actin, Chain A, domain 4"/>
    <property type="match status" value="2"/>
</dbReference>